<keyword evidence="5" id="KW-0963">Cytoplasm</keyword>
<comment type="subunit">
    <text evidence="11">Forms ternary complexes with the chaperonin TCP1 complex, spanning the cylindrical chaperonin cavity and contacting at least 2 subunits.</text>
</comment>
<protein>
    <recommendedName>
        <fullName evidence="9">Thioredoxin domain-containing protein 9</fullName>
    </recommendedName>
</protein>
<evidence type="ECO:0000256" key="8">
    <source>
        <dbReference type="ARBA" id="ARBA00023242"/>
    </source>
</evidence>
<evidence type="ECO:0000256" key="5">
    <source>
        <dbReference type="ARBA" id="ARBA00022490"/>
    </source>
</evidence>
<dbReference type="GeneID" id="94288763"/>
<evidence type="ECO:0000313" key="13">
    <source>
        <dbReference type="EMBL" id="KAG5496360.1"/>
    </source>
</evidence>
<evidence type="ECO:0000256" key="2">
    <source>
        <dbReference type="ARBA" id="ARBA00004214"/>
    </source>
</evidence>
<keyword evidence="8" id="KW-0539">Nucleus</keyword>
<evidence type="ECO:0000256" key="4">
    <source>
        <dbReference type="ARBA" id="ARBA00009686"/>
    </source>
</evidence>
<name>A0A836IJ01_9TRYP</name>
<evidence type="ECO:0000256" key="10">
    <source>
        <dbReference type="ARBA" id="ARBA00053682"/>
    </source>
</evidence>
<comment type="similarity">
    <text evidence="4">Belongs to the phosducin family.</text>
</comment>
<dbReference type="AlphaFoldDB" id="A0A836IJ01"/>
<evidence type="ECO:0000256" key="6">
    <source>
        <dbReference type="ARBA" id="ARBA00022553"/>
    </source>
</evidence>
<dbReference type="GO" id="GO:0030496">
    <property type="term" value="C:midbody"/>
    <property type="evidence" value="ECO:0007669"/>
    <property type="project" value="UniProtKB-SubCell"/>
</dbReference>
<reference evidence="13 14" key="1">
    <citation type="submission" date="2021-02" db="EMBL/GenBank/DDBJ databases">
        <title>Porcisia hertigi Genome sequencing and assembly.</title>
        <authorList>
            <person name="Almutairi H."/>
            <person name="Gatherer D."/>
        </authorList>
    </citation>
    <scope>NUCLEOTIDE SEQUENCE [LARGE SCALE GENOMIC DNA]</scope>
    <source>
        <strain evidence="13 14">C119</strain>
    </source>
</reference>
<feature type="domain" description="Phosducin" evidence="12">
    <location>
        <begin position="22"/>
        <end position="186"/>
    </location>
</feature>
<evidence type="ECO:0000256" key="3">
    <source>
        <dbReference type="ARBA" id="ARBA00004300"/>
    </source>
</evidence>
<evidence type="ECO:0000256" key="9">
    <source>
        <dbReference type="ARBA" id="ARBA00026148"/>
    </source>
</evidence>
<accession>A0A836IJ01</accession>
<evidence type="ECO:0000256" key="11">
    <source>
        <dbReference type="ARBA" id="ARBA00062574"/>
    </source>
</evidence>
<dbReference type="RefSeq" id="XP_067754843.1">
    <property type="nucleotide sequence ID" value="XM_067898686.1"/>
</dbReference>
<gene>
    <name evidence="13" type="ORF">JKF63_02662</name>
</gene>
<dbReference type="CDD" id="cd02989">
    <property type="entry name" value="Phd_like_TxnDC9"/>
    <property type="match status" value="1"/>
</dbReference>
<dbReference type="Proteomes" id="UP000674318">
    <property type="component" value="Chromosome 32"/>
</dbReference>
<dbReference type="SUPFAM" id="SSF52833">
    <property type="entry name" value="Thioredoxin-like"/>
    <property type="match status" value="1"/>
</dbReference>
<organism evidence="13 14">
    <name type="scientific">Porcisia hertigi</name>
    <dbReference type="NCBI Taxonomy" id="2761500"/>
    <lineage>
        <taxon>Eukaryota</taxon>
        <taxon>Discoba</taxon>
        <taxon>Euglenozoa</taxon>
        <taxon>Kinetoplastea</taxon>
        <taxon>Metakinetoplastina</taxon>
        <taxon>Trypanosomatida</taxon>
        <taxon>Trypanosomatidae</taxon>
        <taxon>Leishmaniinae</taxon>
        <taxon>Porcisia</taxon>
    </lineage>
</organism>
<dbReference type="EMBL" id="JAFJZO010000032">
    <property type="protein sequence ID" value="KAG5496360.1"/>
    <property type="molecule type" value="Genomic_DNA"/>
</dbReference>
<evidence type="ECO:0000256" key="1">
    <source>
        <dbReference type="ARBA" id="ARBA00004123"/>
    </source>
</evidence>
<proteinExistence type="inferred from homology"/>
<dbReference type="GO" id="GO:0005634">
    <property type="term" value="C:nucleus"/>
    <property type="evidence" value="ECO:0007669"/>
    <property type="project" value="UniProtKB-SubCell"/>
</dbReference>
<dbReference type="InterPro" id="IPR024253">
    <property type="entry name" value="Phosducin_thioredoxin-like_dom"/>
</dbReference>
<sequence length="189" mass="22146">MANPSEQALLQVAQQIERAVDDEIDRIDQMDDDEIHIIRQKRLKQLKEMQARRDEWLRKGHGQYLEVTEPKEFFDNVRKSERVVVHFMRRSTPRCEIIERHLRAIAAEHFETRFCYVDVERIPSLPSQFNVLMLPTLMLVEKGKTFDSIIGFDQFGGTDDFTTETVSQVLAHYGMINEKGMFAADQNED</sequence>
<dbReference type="OrthoDB" id="10257948at2759"/>
<dbReference type="GO" id="GO:0005737">
    <property type="term" value="C:cytoplasm"/>
    <property type="evidence" value="ECO:0007669"/>
    <property type="project" value="UniProtKB-ARBA"/>
</dbReference>
<evidence type="ECO:0000256" key="7">
    <source>
        <dbReference type="ARBA" id="ARBA00023212"/>
    </source>
</evidence>
<keyword evidence="7" id="KW-0206">Cytoskeleton</keyword>
<comment type="caution">
    <text evidence="13">The sequence shown here is derived from an EMBL/GenBank/DDBJ whole genome shotgun (WGS) entry which is preliminary data.</text>
</comment>
<comment type="subcellular location">
    <subcellularLocation>
        <location evidence="3">Cytoplasm</location>
        <location evidence="3">Cytoskeleton</location>
        <location evidence="3">Microtubule organizing center</location>
        <location evidence="3">Centrosome</location>
    </subcellularLocation>
    <subcellularLocation>
        <location evidence="2">Midbody</location>
    </subcellularLocation>
    <subcellularLocation>
        <location evidence="1">Nucleus</location>
    </subcellularLocation>
</comment>
<evidence type="ECO:0000259" key="12">
    <source>
        <dbReference type="Pfam" id="PF02114"/>
    </source>
</evidence>
<dbReference type="PANTHER" id="PTHR21148">
    <property type="entry name" value="THIOREDOXIN DOMAIN-CONTAINING PROTEIN 9"/>
    <property type="match status" value="1"/>
</dbReference>
<dbReference type="GO" id="GO:0005813">
    <property type="term" value="C:centrosome"/>
    <property type="evidence" value="ECO:0007669"/>
    <property type="project" value="UniProtKB-SubCell"/>
</dbReference>
<dbReference type="FunFam" id="3.40.30.10:FF:000141">
    <property type="entry name" value="Thioredoxin domain-containing protein 9"/>
    <property type="match status" value="1"/>
</dbReference>
<comment type="function">
    <text evidence="10">Significantly diminishes the chaperonin TCP1 complex ATPase activity, thus negatively impacts protein folding, including that of actin or tubulin.</text>
</comment>
<evidence type="ECO:0000313" key="14">
    <source>
        <dbReference type="Proteomes" id="UP000674318"/>
    </source>
</evidence>
<dbReference type="Gene3D" id="3.40.30.10">
    <property type="entry name" value="Glutaredoxin"/>
    <property type="match status" value="1"/>
</dbReference>
<dbReference type="InterPro" id="IPR036249">
    <property type="entry name" value="Thioredoxin-like_sf"/>
</dbReference>
<dbReference type="KEGG" id="phet:94288763"/>
<keyword evidence="6" id="KW-0597">Phosphoprotein</keyword>
<dbReference type="Pfam" id="PF02114">
    <property type="entry name" value="Phosducin"/>
    <property type="match status" value="1"/>
</dbReference>
<keyword evidence="14" id="KW-1185">Reference proteome</keyword>